<dbReference type="PANTHER" id="PTHR10694">
    <property type="entry name" value="LYSINE-SPECIFIC DEMETHYLASE"/>
    <property type="match status" value="1"/>
</dbReference>
<organism evidence="6 7">
    <name type="scientific">Basidiobolus ranarum</name>
    <dbReference type="NCBI Taxonomy" id="34480"/>
    <lineage>
        <taxon>Eukaryota</taxon>
        <taxon>Fungi</taxon>
        <taxon>Fungi incertae sedis</taxon>
        <taxon>Zoopagomycota</taxon>
        <taxon>Entomophthoromycotina</taxon>
        <taxon>Basidiobolomycetes</taxon>
        <taxon>Basidiobolales</taxon>
        <taxon>Basidiobolaceae</taxon>
        <taxon>Basidiobolus</taxon>
    </lineage>
</organism>
<dbReference type="Proteomes" id="UP001479436">
    <property type="component" value="Unassembled WGS sequence"/>
</dbReference>
<evidence type="ECO:0000313" key="6">
    <source>
        <dbReference type="EMBL" id="KAK9761290.1"/>
    </source>
</evidence>
<evidence type="ECO:0000259" key="5">
    <source>
        <dbReference type="PROSITE" id="PS51805"/>
    </source>
</evidence>
<sequence length="249" mass="27924">MITFPHGYHSGYNLGYNCAESVNFALENWVEIGKKAKPCKCIGDAVTIDVASIFDRKVVNETEVEKTASQKPSLIIPGKVPVDAIKDWSVFIQPRAEPGINDQMKLPVLKLVKRDRLRQCVLCPDTNQQNLLRTDEGRWIHRLCAQFTSGICIIRSNNPDGSQVEVATGLYRFHPSINLQCDLCKSNEGYPIQCSNPGCKHRFHVSCAKSACYYLSQKINPSQSLCYCLEHRPVTTADIKTLMNSTECL</sequence>
<name>A0ABR2WIF7_9FUNG</name>
<dbReference type="InterPro" id="IPR034732">
    <property type="entry name" value="EPHD"/>
</dbReference>
<dbReference type="PROSITE" id="PS51184">
    <property type="entry name" value="JMJC"/>
    <property type="match status" value="1"/>
</dbReference>
<dbReference type="InterPro" id="IPR013083">
    <property type="entry name" value="Znf_RING/FYVE/PHD"/>
</dbReference>
<feature type="domain" description="JmjC" evidence="4">
    <location>
        <begin position="1"/>
        <end position="41"/>
    </location>
</feature>
<protein>
    <submittedName>
        <fullName evidence="6">Uncharacterized protein</fullName>
    </submittedName>
</protein>
<keyword evidence="7" id="KW-1185">Reference proteome</keyword>
<evidence type="ECO:0000256" key="1">
    <source>
        <dbReference type="ARBA" id="ARBA00022723"/>
    </source>
</evidence>
<feature type="domain" description="PHD-type" evidence="5">
    <location>
        <begin position="117"/>
        <end position="232"/>
    </location>
</feature>
<keyword evidence="3" id="KW-0862">Zinc</keyword>
<dbReference type="PROSITE" id="PS51805">
    <property type="entry name" value="EPHD"/>
    <property type="match status" value="1"/>
</dbReference>
<gene>
    <name evidence="6" type="ORF">K7432_013920</name>
</gene>
<evidence type="ECO:0000256" key="3">
    <source>
        <dbReference type="ARBA" id="ARBA00022833"/>
    </source>
</evidence>
<evidence type="ECO:0000313" key="7">
    <source>
        <dbReference type="Proteomes" id="UP001479436"/>
    </source>
</evidence>
<keyword evidence="1" id="KW-0479">Metal-binding</keyword>
<dbReference type="CDD" id="cd15571">
    <property type="entry name" value="ePHD"/>
    <property type="match status" value="1"/>
</dbReference>
<dbReference type="Pfam" id="PF13832">
    <property type="entry name" value="zf-HC5HC2H_2"/>
    <property type="match status" value="1"/>
</dbReference>
<proteinExistence type="predicted"/>
<evidence type="ECO:0000256" key="2">
    <source>
        <dbReference type="ARBA" id="ARBA00022771"/>
    </source>
</evidence>
<reference evidence="6 7" key="1">
    <citation type="submission" date="2023-04" db="EMBL/GenBank/DDBJ databases">
        <title>Genome of Basidiobolus ranarum AG-B5.</title>
        <authorList>
            <person name="Stajich J.E."/>
            <person name="Carter-House D."/>
            <person name="Gryganskyi A."/>
        </authorList>
    </citation>
    <scope>NUCLEOTIDE SEQUENCE [LARGE SCALE GENOMIC DNA]</scope>
    <source>
        <strain evidence="6 7">AG-B5</strain>
    </source>
</reference>
<dbReference type="InterPro" id="IPR003347">
    <property type="entry name" value="JmjC_dom"/>
</dbReference>
<accession>A0ABR2WIF7</accession>
<comment type="caution">
    <text evidence="6">The sequence shown here is derived from an EMBL/GenBank/DDBJ whole genome shotgun (WGS) entry which is preliminary data.</text>
</comment>
<dbReference type="Gene3D" id="3.30.40.10">
    <property type="entry name" value="Zinc/RING finger domain, C3HC4 (zinc finger)"/>
    <property type="match status" value="1"/>
</dbReference>
<evidence type="ECO:0000259" key="4">
    <source>
        <dbReference type="PROSITE" id="PS51184"/>
    </source>
</evidence>
<dbReference type="Gene3D" id="2.60.120.650">
    <property type="entry name" value="Cupin"/>
    <property type="match status" value="1"/>
</dbReference>
<dbReference type="PANTHER" id="PTHR10694:SF7">
    <property type="entry name" value="[HISTONE H3]-TRIMETHYL-L-LYSINE(9) DEMETHYLASE"/>
    <property type="match status" value="1"/>
</dbReference>
<dbReference type="EMBL" id="JASJQH010001456">
    <property type="protein sequence ID" value="KAK9761290.1"/>
    <property type="molecule type" value="Genomic_DNA"/>
</dbReference>
<keyword evidence="2" id="KW-0863">Zinc-finger</keyword>